<dbReference type="Proteomes" id="UP000694553">
    <property type="component" value="Unassembled WGS sequence"/>
</dbReference>
<reference evidence="1" key="3">
    <citation type="submission" date="2025-09" db="UniProtKB">
        <authorList>
            <consortium name="Ensembl"/>
        </authorList>
    </citation>
    <scope>IDENTIFICATION</scope>
</reference>
<keyword evidence="2" id="KW-1185">Reference proteome</keyword>
<reference evidence="1" key="2">
    <citation type="submission" date="2025-08" db="UniProtKB">
        <authorList>
            <consortium name="Ensembl"/>
        </authorList>
    </citation>
    <scope>IDENTIFICATION</scope>
</reference>
<dbReference type="AlphaFoldDB" id="A0A8C3EPR2"/>
<organism evidence="1 2">
    <name type="scientific">Corvus moneduloides</name>
    <name type="common">New Caledonian crow</name>
    <dbReference type="NCBI Taxonomy" id="1196302"/>
    <lineage>
        <taxon>Eukaryota</taxon>
        <taxon>Metazoa</taxon>
        <taxon>Chordata</taxon>
        <taxon>Craniata</taxon>
        <taxon>Vertebrata</taxon>
        <taxon>Euteleostomi</taxon>
        <taxon>Archelosauria</taxon>
        <taxon>Archosauria</taxon>
        <taxon>Dinosauria</taxon>
        <taxon>Saurischia</taxon>
        <taxon>Theropoda</taxon>
        <taxon>Coelurosauria</taxon>
        <taxon>Aves</taxon>
        <taxon>Neognathae</taxon>
        <taxon>Neoaves</taxon>
        <taxon>Telluraves</taxon>
        <taxon>Australaves</taxon>
        <taxon>Passeriformes</taxon>
        <taxon>Corvoidea</taxon>
        <taxon>Corvidae</taxon>
        <taxon>Corvus</taxon>
    </lineage>
</organism>
<sequence length="183" mass="19999">MDSQDCPCATGKAALPSIPGGSGSPGIPAGTLTLPPAGLLRHSRCSFSYGLGQQLKSFPSTAVSHWEHLTEKRLGMTSPLSEAESSVDARRGSNALPRGSLSCGYSLLPPLLNLFFSFSLCFRWHLHLRGQLQMQKLQMHIVQKRLLLLLPSWMCQVCTGLRLQGASLRQVQLLQIGDPWLHI</sequence>
<name>A0A8C3EPR2_CORMO</name>
<accession>A0A8C3EPR2</accession>
<evidence type="ECO:0000313" key="1">
    <source>
        <dbReference type="Ensembl" id="ENSCMUP00000024871.1"/>
    </source>
</evidence>
<reference evidence="2" key="1">
    <citation type="submission" date="2019-10" db="EMBL/GenBank/DDBJ databases">
        <title>Corvus moneduloides (New Caledonian crow) genome, bCorMon1, primary haplotype.</title>
        <authorList>
            <person name="Rutz C."/>
            <person name="Fungtammasan C."/>
            <person name="Mountcastle J."/>
            <person name="Formenti G."/>
            <person name="Chow W."/>
            <person name="Howe K."/>
            <person name="Steele M.P."/>
            <person name="Fernandes J."/>
            <person name="Gilbert M.T.P."/>
            <person name="Fedrigo O."/>
            <person name="Jarvis E.D."/>
            <person name="Gemmell N."/>
        </authorList>
    </citation>
    <scope>NUCLEOTIDE SEQUENCE [LARGE SCALE GENOMIC DNA]</scope>
</reference>
<protein>
    <submittedName>
        <fullName evidence="1">Uncharacterized protein</fullName>
    </submittedName>
</protein>
<proteinExistence type="predicted"/>
<evidence type="ECO:0000313" key="2">
    <source>
        <dbReference type="Proteomes" id="UP000694553"/>
    </source>
</evidence>
<gene>
    <name evidence="1" type="primary">LOC116450061</name>
</gene>
<dbReference type="Ensembl" id="ENSCMUT00000026715.2">
    <property type="protein sequence ID" value="ENSCMUP00000024871.1"/>
    <property type="gene ID" value="ENSCMUG00000015142.2"/>
</dbReference>